<dbReference type="GO" id="GO:0030915">
    <property type="term" value="C:Smc5-Smc6 complex"/>
    <property type="evidence" value="ECO:0007669"/>
    <property type="project" value="UniProtKB-UniRule"/>
</dbReference>
<evidence type="ECO:0000256" key="4">
    <source>
        <dbReference type="ARBA" id="ARBA00012483"/>
    </source>
</evidence>
<dbReference type="Gene3D" id="3.90.1150.220">
    <property type="match status" value="1"/>
</dbReference>
<keyword evidence="9 15" id="KW-0863">Zinc-finger</keyword>
<comment type="catalytic activity">
    <reaction evidence="1 15">
        <text>S-ubiquitinyl-[E2 ubiquitin-conjugating enzyme]-L-cysteine + [acceptor protein]-L-lysine = [E2 ubiquitin-conjugating enzyme]-L-cysteine + N(6)-ubiquitinyl-[acceptor protein]-L-lysine.</text>
        <dbReference type="EC" id="2.3.2.27"/>
    </reaction>
</comment>
<dbReference type="OrthoDB" id="185455at2759"/>
<feature type="domain" description="Non-structural maintenance of chromosomes element 1 RING C4HC3-type" evidence="17">
    <location>
        <begin position="241"/>
        <end position="283"/>
    </location>
</feature>
<dbReference type="EMBL" id="KI966444">
    <property type="protein sequence ID" value="EWC44221.1"/>
    <property type="molecule type" value="Genomic_DNA"/>
</dbReference>
<dbReference type="CDD" id="cd16493">
    <property type="entry name" value="RING-CH-C4HC3_NSE1"/>
    <property type="match status" value="1"/>
</dbReference>
<evidence type="ECO:0000256" key="3">
    <source>
        <dbReference type="ARBA" id="ARBA00010258"/>
    </source>
</evidence>
<accession>W7HJT4</accession>
<dbReference type="Proteomes" id="UP000024837">
    <property type="component" value="Unassembled WGS sequence"/>
</dbReference>
<evidence type="ECO:0000256" key="9">
    <source>
        <dbReference type="ARBA" id="ARBA00022771"/>
    </source>
</evidence>
<comment type="function">
    <text evidence="15">Acts in a DNA repair pathway for removal of UV-induced DNA damage that is distinct from classical nucleotide excision repair and in repair of ionizing radiation damage. Functions in homologous recombination repair of DNA double strand breaks and in recovery of stalled replication forks.</text>
</comment>
<evidence type="ECO:0000313" key="18">
    <source>
        <dbReference type="EMBL" id="EWC44221.1"/>
    </source>
</evidence>
<organism evidence="18 19">
    <name type="scientific">Drechslerella stenobrocha 248</name>
    <dbReference type="NCBI Taxonomy" id="1043628"/>
    <lineage>
        <taxon>Eukaryota</taxon>
        <taxon>Fungi</taxon>
        <taxon>Dikarya</taxon>
        <taxon>Ascomycota</taxon>
        <taxon>Pezizomycotina</taxon>
        <taxon>Orbiliomycetes</taxon>
        <taxon>Orbiliales</taxon>
        <taxon>Orbiliaceae</taxon>
        <taxon>Drechslerella</taxon>
    </lineage>
</organism>
<keyword evidence="6 15" id="KW-0808">Transferase</keyword>
<reference evidence="18 19" key="1">
    <citation type="submission" date="2013-05" db="EMBL/GenBank/DDBJ databases">
        <title>Drechslerella stenobrocha genome reveals carnivorous origination and mechanical trapping mechanism of predatory fungi.</title>
        <authorList>
            <person name="Liu X."/>
            <person name="Zhang W."/>
            <person name="Liu K."/>
        </authorList>
    </citation>
    <scope>NUCLEOTIDE SEQUENCE [LARGE SCALE GENOMIC DNA]</scope>
    <source>
        <strain evidence="18 19">248</strain>
    </source>
</reference>
<evidence type="ECO:0000256" key="16">
    <source>
        <dbReference type="SAM" id="MobiDB-lite"/>
    </source>
</evidence>
<feature type="compositionally biased region" description="Acidic residues" evidence="16">
    <location>
        <begin position="345"/>
        <end position="361"/>
    </location>
</feature>
<evidence type="ECO:0000256" key="5">
    <source>
        <dbReference type="ARBA" id="ARBA00019422"/>
    </source>
</evidence>
<dbReference type="GO" id="GO:0061630">
    <property type="term" value="F:ubiquitin protein ligase activity"/>
    <property type="evidence" value="ECO:0007669"/>
    <property type="project" value="UniProtKB-EC"/>
</dbReference>
<comment type="subcellular location">
    <subcellularLocation>
        <location evidence="2 15">Nucleus</location>
    </subcellularLocation>
</comment>
<sequence length="361" mass="40009">MVSGYTDAHRAFLQGLLIRPFIDIEEGRELLAAIRSAQNGSEVAAESVLIKDVTDIIHSIQNAISPFDLEVRDMLDQEDGKRYYSLVNSSDDEIIRLATTHTADEISYFKRLLDDMFDANNTAHAEIMAIKSMRAISLNKNPPSERENRVVATQGAAGEETTQVIAGAGFGLTKQEAEDCLARFVNEGWLERDSAGYHFLSTRSLLELEPYLVATYNVEEEEENEDGTMAKVPKKLRIKSCHVCKYLHTIGQRCSNATCNIRIHNHCAERFFASNPTKICPGCQTEWNGDPVGPKAAKGAGGGRDAALRRARGRDSEGILPQRLSKATKRAIEKSKARRSTMFNDDQDDIAADEEPSEPSD</sequence>
<evidence type="ECO:0000256" key="15">
    <source>
        <dbReference type="RuleBase" id="RU368018"/>
    </source>
</evidence>
<keyword evidence="7 15" id="KW-0479">Metal-binding</keyword>
<dbReference type="PANTHER" id="PTHR20973:SF0">
    <property type="entry name" value="NON-STRUCTURAL MAINTENANCE OF CHROMOSOMES ELEMENT 1 HOMOLOG"/>
    <property type="match status" value="1"/>
</dbReference>
<evidence type="ECO:0000313" key="19">
    <source>
        <dbReference type="Proteomes" id="UP000024837"/>
    </source>
</evidence>
<dbReference type="GO" id="GO:0008270">
    <property type="term" value="F:zinc ion binding"/>
    <property type="evidence" value="ECO:0007669"/>
    <property type="project" value="UniProtKB-KW"/>
</dbReference>
<evidence type="ECO:0000256" key="14">
    <source>
        <dbReference type="ARBA" id="ARBA00023242"/>
    </source>
</evidence>
<dbReference type="Pfam" id="PF08746">
    <property type="entry name" value="zf-RING-like"/>
    <property type="match status" value="1"/>
</dbReference>
<comment type="similarity">
    <text evidence="3 15">Belongs to the NSE1 family.</text>
</comment>
<dbReference type="InterPro" id="IPR011513">
    <property type="entry name" value="Nse1"/>
</dbReference>
<keyword evidence="11 15" id="KW-0862">Zinc</keyword>
<name>W7HJT4_9PEZI</name>
<evidence type="ECO:0000256" key="7">
    <source>
        <dbReference type="ARBA" id="ARBA00022723"/>
    </source>
</evidence>
<dbReference type="PANTHER" id="PTHR20973">
    <property type="entry name" value="NON-SMC ELEMENT 1-RELATED"/>
    <property type="match status" value="1"/>
</dbReference>
<evidence type="ECO:0000256" key="12">
    <source>
        <dbReference type="ARBA" id="ARBA00023172"/>
    </source>
</evidence>
<dbReference type="Pfam" id="PF07574">
    <property type="entry name" value="SMC_Nse1"/>
    <property type="match status" value="1"/>
</dbReference>
<keyword evidence="14 15" id="KW-0539">Nucleus</keyword>
<evidence type="ECO:0000256" key="6">
    <source>
        <dbReference type="ARBA" id="ARBA00022679"/>
    </source>
</evidence>
<feature type="region of interest" description="Disordered" evidence="16">
    <location>
        <begin position="294"/>
        <end position="361"/>
    </location>
</feature>
<dbReference type="GO" id="GO:0005634">
    <property type="term" value="C:nucleus"/>
    <property type="evidence" value="ECO:0007669"/>
    <property type="project" value="UniProtKB-SubCell"/>
</dbReference>
<dbReference type="EC" id="2.3.2.27" evidence="4 15"/>
<dbReference type="GO" id="GO:0000724">
    <property type="term" value="P:double-strand break repair via homologous recombination"/>
    <property type="evidence" value="ECO:0007669"/>
    <property type="project" value="TreeGrafter"/>
</dbReference>
<keyword evidence="13 15" id="KW-0234">DNA repair</keyword>
<evidence type="ECO:0000256" key="13">
    <source>
        <dbReference type="ARBA" id="ARBA00023204"/>
    </source>
</evidence>
<evidence type="ECO:0000256" key="2">
    <source>
        <dbReference type="ARBA" id="ARBA00004123"/>
    </source>
</evidence>
<keyword evidence="19" id="KW-1185">Reference proteome</keyword>
<dbReference type="HOGENOM" id="CLU_045153_0_0_1"/>
<keyword evidence="8 15" id="KW-0227">DNA damage</keyword>
<evidence type="ECO:0000256" key="1">
    <source>
        <dbReference type="ARBA" id="ARBA00000900"/>
    </source>
</evidence>
<comment type="subunit">
    <text evidence="15">Component of the Smc5-Smc6 complex.</text>
</comment>
<dbReference type="Gene3D" id="1.10.10.10">
    <property type="entry name" value="Winged helix-like DNA-binding domain superfamily/Winged helix DNA-binding domain"/>
    <property type="match status" value="1"/>
</dbReference>
<dbReference type="Gene3D" id="3.30.40.10">
    <property type="entry name" value="Zinc/RING finger domain, C3HC4 (zinc finger)"/>
    <property type="match status" value="1"/>
</dbReference>
<dbReference type="InterPro" id="IPR036388">
    <property type="entry name" value="WH-like_DNA-bd_sf"/>
</dbReference>
<evidence type="ECO:0000259" key="17">
    <source>
        <dbReference type="Pfam" id="PF08746"/>
    </source>
</evidence>
<dbReference type="InterPro" id="IPR014857">
    <property type="entry name" value="Nse1_RING_C4HC3-type"/>
</dbReference>
<keyword evidence="10 15" id="KW-0833">Ubl conjugation pathway</keyword>
<dbReference type="InterPro" id="IPR013083">
    <property type="entry name" value="Znf_RING/FYVE/PHD"/>
</dbReference>
<protein>
    <recommendedName>
        <fullName evidence="5 15">Non-structural maintenance of chromosomes element 1 homolog</fullName>
        <ecNumber evidence="4 15">2.3.2.27</ecNumber>
    </recommendedName>
</protein>
<proteinExistence type="inferred from homology"/>
<evidence type="ECO:0000256" key="10">
    <source>
        <dbReference type="ARBA" id="ARBA00022786"/>
    </source>
</evidence>
<gene>
    <name evidence="18" type="ORF">DRE_06966</name>
</gene>
<dbReference type="AlphaFoldDB" id="W7HJT4"/>
<keyword evidence="12 15" id="KW-0233">DNA recombination</keyword>
<evidence type="ECO:0000256" key="8">
    <source>
        <dbReference type="ARBA" id="ARBA00022763"/>
    </source>
</evidence>
<evidence type="ECO:0000256" key="11">
    <source>
        <dbReference type="ARBA" id="ARBA00022833"/>
    </source>
</evidence>